<evidence type="ECO:0000256" key="1">
    <source>
        <dbReference type="SAM" id="Coils"/>
    </source>
</evidence>
<dbReference type="Proteomes" id="UP001156672">
    <property type="component" value="Unassembled WGS sequence"/>
</dbReference>
<dbReference type="Proteomes" id="UP000075682">
    <property type="component" value="Unassembled WGS sequence"/>
</dbReference>
<reference evidence="3" key="4">
    <citation type="submission" date="2023-01" db="EMBL/GenBank/DDBJ databases">
        <title>Draft genome sequence of Gluconobacter albidus strain NBRC 3250.</title>
        <authorList>
            <person name="Sun Q."/>
            <person name="Mori K."/>
        </authorList>
    </citation>
    <scope>NUCLEOTIDE SEQUENCE</scope>
    <source>
        <strain evidence="3">NBRC 3250</strain>
    </source>
</reference>
<accession>A0AAW3QZ94</accession>
<reference evidence="4 5" key="2">
    <citation type="submission" date="2015-06" db="EMBL/GenBank/DDBJ databases">
        <title>Improved classification and identification of acetic acid bacteria using matrix-assisted laser desorption/ionization time-of-flight mass spectrometry; Gluconobacter nephelii and Gluconobacter uchimurae are later heterotypic synonyms of Gluconobacter japonicus and Gluconobacter oxydans, respectively.</title>
        <authorList>
            <person name="Li L."/>
            <person name="Cleenwerck I."/>
            <person name="De Vuyst L."/>
            <person name="Vandamme P."/>
        </authorList>
    </citation>
    <scope>NUCLEOTIDE SEQUENCE [LARGE SCALE GENOMIC DNA]</scope>
    <source>
        <strain evidence="4 5">LMG 1356</strain>
    </source>
</reference>
<evidence type="ECO:0000313" key="3">
    <source>
        <dbReference type="EMBL" id="GLQ68461.1"/>
    </source>
</evidence>
<reference evidence="6" key="3">
    <citation type="journal article" date="2019" name="Int. J. Syst. Evol. Microbiol.">
        <title>The Global Catalogue of Microorganisms (GCM) 10K type strain sequencing project: providing services to taxonomists for standard genome sequencing and annotation.</title>
        <authorList>
            <consortium name="The Broad Institute Genomics Platform"/>
            <consortium name="The Broad Institute Genome Sequencing Center for Infectious Disease"/>
            <person name="Wu L."/>
            <person name="Ma J."/>
        </authorList>
    </citation>
    <scope>NUCLEOTIDE SEQUENCE [LARGE SCALE GENOMIC DNA]</scope>
    <source>
        <strain evidence="6">NBRC 3250</strain>
    </source>
</reference>
<evidence type="ECO:0000313" key="4">
    <source>
        <dbReference type="EMBL" id="KXV41881.1"/>
    </source>
</evidence>
<feature type="coiled-coil region" evidence="1">
    <location>
        <begin position="81"/>
        <end position="139"/>
    </location>
</feature>
<sequence length="1682" mass="175063">MATLTQINKIVNDVSVEDNTAAGAESAGKNLDALQEKSDSVADSLSGIGTAAQEAVEAVAKTADTASSALEDTAQSGVKSLSTLRRAVTGLRQEEKALQEDLDRSSAAGADTTAITSRLSEVQDTLGKTRDQIADLTQRQKAAADAQAAWNGELGQGSAATLGMRDALMSLDQAQKGVAGGLQGSMTGSLKSFLQMSAAAGDEVASLTLRLQKEQDRLEQMRVQAADAVADGMSQSDADAGVSSQQAKVDTTSQRLNDARRLRDALDQEAEGHRNNSNAAKLESYQLNILMDEAHKFLDMVLSGGNPLQAAFYEVPNAVGVLGGFRKSVDLAVNAMTGPAGYVAAAAAVGAGLYKMGSMAEEEQSRLAKLSTQLKATRDDAQHMAGAIMSASDSLKAMPGWDESSARTAATTIGGTYNFTGSSTDISTLSGIARDAGAIFGSLEDGLKAVQTAMVDPTAEIEALYKQHLPGVDAALVEQVKNLQASGQQGVAYALVIGKIRDASKDAYDQGLTPFQRSLENLEKAASPVTHAISDLVTGMGGRLLEWLTDLIKLIPTTTRPTTDGLAGKQLLDNYAGGNHHYGLGQVDPRYSSGYDVSTPQGNIDAAIKIFQEANTRAGGNWDNTLAYYSGNKVGSSGQKSYNSSVYGYDINTLPSDTSSLIDTETSRLGLSSRLVNLFKGVIGHESGGHQYVDHAGGVSGSAAAVQHATSAAVIDNTRSVAGGAADVAGGYSSSSWSEQRAGIEAYIEAQQKLQTTQKAGSEAWQETQERITTARVALADTLSPQEKITQGLTDSLDPLKAQTGYWRSMAEVVAQFDQTTRGTGTDQQALTAAMAAKQRQLAAAYDDGTVSAERQARSQAAIADAAGGSAVALQHATNYQQAYTEAQNDFSTTSPEFAAAVAKRTAALDASTAAQIKTQQLQQNAGLSDNLDMIQAETASIGQNAEQRQVNLAVMQAELEKHRQYGDVLPQEAQDYIDLTGRVAEASAEYQHQQETLQELTGDISSMADTLSSDVTQAFVDASNGGVTFKSVMQGLETQIISMVAKLALINPLLNAIDGQSRTTLGDISSVLSGASSSGSFGSGSIGSDPFGGAGTTIENFSSGGASSSVLGGSTSWLSSGLKTNLFGTATVGNLLSGIGGGFGLGSALSGIGGGTKTNGMIGSGGGAAAGAAAGSFIPVVGTMLGGLIGGGLGGLLGGLFGHKKNPYTIDQVMTTGGSLSLGKTWNQAQTDQITEQLKSDIASFNKVLSTDGVTIGGGNGGLLGTVRDDKNNKDKSLQSVSLTDLLKQATYSTSDATFQQALQQGLPSDATSVSDYATAIANLKTMADTVDQLGVAVSKFNSDGTVTVGSFTKATGDLKTALDTALDGKSLSTSDLQTQISTITTFVDTTMPGLLKATVSGQQSWVDQMAALKQTYEAAASQASQYGLDGTQLNAKYQSLYDQGFASQLDTLRQSDLSVQARYQTATGDDEGAALTNFDVSADQQRQQLADDWKNFLGDAYTSQKEYISQSADLEKTLSAERLKIQQQYNDQALQSAESVMSSLETYGAGLATSDASPLSAADQYKVANDNFTTDLTAAQGGSFTALQAMQGDMQTLLAQSKTFNGSGTAYANDYDRVLQAMRSLGNISTDSLTASAMKELMKSSTDTLKATMDQMVDLTGKVLSEIRMQSMKSTTGKAA</sequence>
<feature type="region of interest" description="Disordered" evidence="2">
    <location>
        <begin position="234"/>
        <end position="255"/>
    </location>
</feature>
<dbReference type="EMBL" id="LHZN01000097">
    <property type="protein sequence ID" value="KXV41881.1"/>
    <property type="molecule type" value="Genomic_DNA"/>
</dbReference>
<feature type="compositionally biased region" description="Polar residues" evidence="2">
    <location>
        <begin position="234"/>
        <end position="254"/>
    </location>
</feature>
<evidence type="ECO:0000256" key="2">
    <source>
        <dbReference type="SAM" id="MobiDB-lite"/>
    </source>
</evidence>
<evidence type="ECO:0000313" key="5">
    <source>
        <dbReference type="Proteomes" id="UP000075682"/>
    </source>
</evidence>
<comment type="caution">
    <text evidence="4">The sequence shown here is derived from an EMBL/GenBank/DDBJ whole genome shotgun (WGS) entry which is preliminary data.</text>
</comment>
<gene>
    <name evidence="4" type="ORF">AD941_02360</name>
    <name evidence="3" type="ORF">GCM10007866_09090</name>
</gene>
<reference evidence="3" key="1">
    <citation type="journal article" date="2014" name="Int. J. Syst. Evol. Microbiol.">
        <title>Complete genome of a new Firmicutes species belonging to the dominant human colonic microbiota ('Ruminococcus bicirculans') reveals two chromosomes and a selective capacity to utilize plant glucans.</title>
        <authorList>
            <consortium name="NISC Comparative Sequencing Program"/>
            <person name="Wegmann U."/>
            <person name="Louis P."/>
            <person name="Goesmann A."/>
            <person name="Henrissat B."/>
            <person name="Duncan S.H."/>
            <person name="Flint H.J."/>
        </authorList>
    </citation>
    <scope>NUCLEOTIDE SEQUENCE</scope>
    <source>
        <strain evidence="3">NBRC 3250</strain>
    </source>
</reference>
<dbReference type="RefSeq" id="WP_062027683.1">
    <property type="nucleotide sequence ID" value="NZ_BEWL01000001.1"/>
</dbReference>
<dbReference type="EMBL" id="BSNW01000006">
    <property type="protein sequence ID" value="GLQ68461.1"/>
    <property type="molecule type" value="Genomic_DNA"/>
</dbReference>
<organism evidence="4 5">
    <name type="scientific">Gluconobacter albidus</name>
    <dbReference type="NCBI Taxonomy" id="318683"/>
    <lineage>
        <taxon>Bacteria</taxon>
        <taxon>Pseudomonadati</taxon>
        <taxon>Pseudomonadota</taxon>
        <taxon>Alphaproteobacteria</taxon>
        <taxon>Acetobacterales</taxon>
        <taxon>Acetobacteraceae</taxon>
        <taxon>Gluconobacter</taxon>
    </lineage>
</organism>
<evidence type="ECO:0000313" key="6">
    <source>
        <dbReference type="Proteomes" id="UP001156672"/>
    </source>
</evidence>
<keyword evidence="6" id="KW-1185">Reference proteome</keyword>
<protein>
    <recommendedName>
        <fullName evidence="7">Bacteriophage tail tape measure N-terminal domain-containing protein</fullName>
    </recommendedName>
</protein>
<dbReference type="PANTHER" id="PTHR34491">
    <property type="entry name" value="A-TYPE INCLUSION PROTEIN, PUTATIVE-RELATED"/>
    <property type="match status" value="1"/>
</dbReference>
<dbReference type="PANTHER" id="PTHR34491:SF156">
    <property type="entry name" value="KINESIN MOTOR DOMAIN-CONTAINING PROTEIN"/>
    <property type="match status" value="1"/>
</dbReference>
<name>A0AAW3QZ94_9PROT</name>
<proteinExistence type="predicted"/>
<evidence type="ECO:0008006" key="7">
    <source>
        <dbReference type="Google" id="ProtNLM"/>
    </source>
</evidence>
<keyword evidence="1" id="KW-0175">Coiled coil</keyword>